<evidence type="ECO:0000313" key="2">
    <source>
        <dbReference type="EMBL" id="RBI87472.1"/>
    </source>
</evidence>
<keyword evidence="3" id="KW-1185">Reference proteome</keyword>
<name>A0A365UDM7_9RHOB</name>
<keyword evidence="1" id="KW-0233">DNA recombination</keyword>
<protein>
    <submittedName>
        <fullName evidence="2">Uncharacterized protein</fullName>
    </submittedName>
</protein>
<dbReference type="InterPro" id="IPR011010">
    <property type="entry name" value="DNA_brk_join_enz"/>
</dbReference>
<dbReference type="EMBL" id="QNTQ01000001">
    <property type="protein sequence ID" value="RBI87472.1"/>
    <property type="molecule type" value="Genomic_DNA"/>
</dbReference>
<dbReference type="GO" id="GO:0006310">
    <property type="term" value="P:DNA recombination"/>
    <property type="evidence" value="ECO:0007669"/>
    <property type="project" value="UniProtKB-KW"/>
</dbReference>
<dbReference type="Gene3D" id="1.10.443.10">
    <property type="entry name" value="Intergrase catalytic core"/>
    <property type="match status" value="1"/>
</dbReference>
<dbReference type="InterPro" id="IPR013762">
    <property type="entry name" value="Integrase-like_cat_sf"/>
</dbReference>
<organism evidence="2 3">
    <name type="scientific">Rhodosalinus halophilus</name>
    <dbReference type="NCBI Taxonomy" id="2259333"/>
    <lineage>
        <taxon>Bacteria</taxon>
        <taxon>Pseudomonadati</taxon>
        <taxon>Pseudomonadota</taxon>
        <taxon>Alphaproteobacteria</taxon>
        <taxon>Rhodobacterales</taxon>
        <taxon>Paracoccaceae</taxon>
        <taxon>Rhodosalinus</taxon>
    </lineage>
</organism>
<dbReference type="RefSeq" id="WP_113287496.1">
    <property type="nucleotide sequence ID" value="NZ_QNTQ01000001.1"/>
</dbReference>
<proteinExistence type="predicted"/>
<accession>A0A365UDM7</accession>
<gene>
    <name evidence="2" type="ORF">DRV85_00625</name>
</gene>
<dbReference type="OrthoDB" id="9808346at2"/>
<evidence type="ECO:0000256" key="1">
    <source>
        <dbReference type="ARBA" id="ARBA00023172"/>
    </source>
</evidence>
<evidence type="ECO:0000313" key="3">
    <source>
        <dbReference type="Proteomes" id="UP000253370"/>
    </source>
</evidence>
<comment type="caution">
    <text evidence="2">The sequence shown here is derived from an EMBL/GenBank/DDBJ whole genome shotgun (WGS) entry which is preliminary data.</text>
</comment>
<dbReference type="GO" id="GO:0003677">
    <property type="term" value="F:DNA binding"/>
    <property type="evidence" value="ECO:0007669"/>
    <property type="project" value="InterPro"/>
</dbReference>
<dbReference type="SUPFAM" id="SSF56349">
    <property type="entry name" value="DNA breaking-rejoining enzymes"/>
    <property type="match status" value="1"/>
</dbReference>
<reference evidence="2 3" key="1">
    <citation type="submission" date="2018-07" db="EMBL/GenBank/DDBJ databases">
        <title>Rhodosalinus sp. strain E84T genomic sequence and assembly.</title>
        <authorList>
            <person name="Liu Z.-W."/>
            <person name="Lu D.-C."/>
        </authorList>
    </citation>
    <scope>NUCLEOTIDE SEQUENCE [LARGE SCALE GENOMIC DNA]</scope>
    <source>
        <strain evidence="2 3">E84</strain>
    </source>
</reference>
<dbReference type="GO" id="GO:0015074">
    <property type="term" value="P:DNA integration"/>
    <property type="evidence" value="ECO:0007669"/>
    <property type="project" value="InterPro"/>
</dbReference>
<dbReference type="Proteomes" id="UP000253370">
    <property type="component" value="Unassembled WGS sequence"/>
</dbReference>
<sequence length="59" mass="6899">MSPPNTLKHTAITWMMQRGVPIWQVAGYFSTSTSTIKSTYWHHHPDWHEAALESFDRRA</sequence>
<dbReference type="AlphaFoldDB" id="A0A365UDM7"/>